<protein>
    <submittedName>
        <fullName evidence="2">Pyridoxamine 5'-phosphate oxidase family protein</fullName>
    </submittedName>
</protein>
<dbReference type="KEGG" id="lck:HN018_05960"/>
<dbReference type="Gene3D" id="2.30.110.10">
    <property type="entry name" value="Electron Transport, Fmn-binding Protein, Chain A"/>
    <property type="match status" value="1"/>
</dbReference>
<dbReference type="InterPro" id="IPR012349">
    <property type="entry name" value="Split_barrel_FMN-bd"/>
</dbReference>
<reference evidence="2 3" key="1">
    <citation type="journal article" date="2014" name="World J. Microbiol. Biotechnol.">
        <title>Biodiversity and physiological characteristics of Antarctic and Arctic lichens-associated bacteria.</title>
        <authorList>
            <person name="Lee Y.M."/>
            <person name="Kim E.H."/>
            <person name="Lee H.K."/>
            <person name="Hong S.G."/>
        </authorList>
    </citation>
    <scope>NUCLEOTIDE SEQUENCE [LARGE SCALE GENOMIC DNA]</scope>
    <source>
        <strain evidence="2 3">PAMC 26569</strain>
    </source>
</reference>
<dbReference type="Pfam" id="PF16242">
    <property type="entry name" value="Pyrid_ox_like"/>
    <property type="match status" value="1"/>
</dbReference>
<dbReference type="InterPro" id="IPR038725">
    <property type="entry name" value="YdaG_split_barrel_FMN-bd"/>
</dbReference>
<dbReference type="SUPFAM" id="SSF50475">
    <property type="entry name" value="FMN-binding split barrel"/>
    <property type="match status" value="1"/>
</dbReference>
<sequence length="161" mass="17974">MDQDQITKLWEMMKSTKFAMLTTEDGDNLRARPMAASQSSFDGTLWFFTSAKSHKVDEVQSDHRVGVTYADPKLQNYVSLSGSGTLVQDKATIDQHWSELLTTWFPNGKDDPDVALLRIEVTQAEYWDAPNSKMVHAYGYVKAKLTGTPPAGGENEKVKLA</sequence>
<dbReference type="InterPro" id="IPR052917">
    <property type="entry name" value="Stress-Dev_Protein"/>
</dbReference>
<dbReference type="Proteomes" id="UP000500767">
    <property type="component" value="Chromosome"/>
</dbReference>
<evidence type="ECO:0000259" key="1">
    <source>
        <dbReference type="Pfam" id="PF16242"/>
    </source>
</evidence>
<gene>
    <name evidence="2" type="ORF">HN018_05960</name>
</gene>
<proteinExistence type="predicted"/>
<evidence type="ECO:0000313" key="2">
    <source>
        <dbReference type="EMBL" id="QKE89651.1"/>
    </source>
</evidence>
<dbReference type="PANTHER" id="PTHR34818:SF1">
    <property type="entry name" value="PROTEIN BLI-3"/>
    <property type="match status" value="1"/>
</dbReference>
<accession>A0A6M8HMX8</accession>
<dbReference type="EMBL" id="CP053708">
    <property type="protein sequence ID" value="QKE89651.1"/>
    <property type="molecule type" value="Genomic_DNA"/>
</dbReference>
<organism evidence="2 3">
    <name type="scientific">Lichenicola cladoniae</name>
    <dbReference type="NCBI Taxonomy" id="1484109"/>
    <lineage>
        <taxon>Bacteria</taxon>
        <taxon>Pseudomonadati</taxon>
        <taxon>Pseudomonadota</taxon>
        <taxon>Alphaproteobacteria</taxon>
        <taxon>Acetobacterales</taxon>
        <taxon>Acetobacteraceae</taxon>
        <taxon>Lichenicola</taxon>
    </lineage>
</organism>
<dbReference type="AlphaFoldDB" id="A0A6M8HMX8"/>
<evidence type="ECO:0000313" key="3">
    <source>
        <dbReference type="Proteomes" id="UP000500767"/>
    </source>
</evidence>
<dbReference type="RefSeq" id="WP_171834639.1">
    <property type="nucleotide sequence ID" value="NZ_CP053708.1"/>
</dbReference>
<feature type="domain" description="General stress protein FMN-binding split barrel" evidence="1">
    <location>
        <begin position="4"/>
        <end position="148"/>
    </location>
</feature>
<keyword evidence="3" id="KW-1185">Reference proteome</keyword>
<dbReference type="PANTHER" id="PTHR34818">
    <property type="entry name" value="PROTEIN BLI-3"/>
    <property type="match status" value="1"/>
</dbReference>
<name>A0A6M8HMX8_9PROT</name>